<evidence type="ECO:0000256" key="3">
    <source>
        <dbReference type="ARBA" id="ARBA00022553"/>
    </source>
</evidence>
<dbReference type="SMART" id="SM00387">
    <property type="entry name" value="HATPase_c"/>
    <property type="match status" value="1"/>
</dbReference>
<protein>
    <recommendedName>
        <fullName evidence="2">histidine kinase</fullName>
        <ecNumber evidence="2">2.7.13.3</ecNumber>
    </recommendedName>
</protein>
<evidence type="ECO:0000256" key="1">
    <source>
        <dbReference type="ARBA" id="ARBA00000085"/>
    </source>
</evidence>
<dbReference type="Pfam" id="PF02518">
    <property type="entry name" value="HATPase_c"/>
    <property type="match status" value="1"/>
</dbReference>
<evidence type="ECO:0000256" key="6">
    <source>
        <dbReference type="SAM" id="Coils"/>
    </source>
</evidence>
<dbReference type="InterPro" id="IPR035965">
    <property type="entry name" value="PAS-like_dom_sf"/>
</dbReference>
<dbReference type="PROSITE" id="PS50109">
    <property type="entry name" value="HIS_KIN"/>
    <property type="match status" value="1"/>
</dbReference>
<dbReference type="InterPro" id="IPR036890">
    <property type="entry name" value="HATPase_C_sf"/>
</dbReference>
<dbReference type="InterPro" id="IPR004358">
    <property type="entry name" value="Sig_transdc_His_kin-like_C"/>
</dbReference>
<evidence type="ECO:0000313" key="11">
    <source>
        <dbReference type="EMBL" id="WKN35381.1"/>
    </source>
</evidence>
<feature type="transmembrane region" description="Helical" evidence="7">
    <location>
        <begin position="98"/>
        <end position="120"/>
    </location>
</feature>
<evidence type="ECO:0000256" key="2">
    <source>
        <dbReference type="ARBA" id="ARBA00012438"/>
    </source>
</evidence>
<dbReference type="Pfam" id="PF25487">
    <property type="entry name" value="ETR1_N"/>
    <property type="match status" value="1"/>
</dbReference>
<feature type="domain" description="PAC" evidence="10">
    <location>
        <begin position="228"/>
        <end position="281"/>
    </location>
</feature>
<dbReference type="CDD" id="cd00130">
    <property type="entry name" value="PAS"/>
    <property type="match status" value="1"/>
</dbReference>
<dbReference type="PROSITE" id="PS50113">
    <property type="entry name" value="PAC"/>
    <property type="match status" value="1"/>
</dbReference>
<dbReference type="InterPro" id="IPR005467">
    <property type="entry name" value="His_kinase_dom"/>
</dbReference>
<keyword evidence="5" id="KW-0418">Kinase</keyword>
<feature type="domain" description="PAS" evidence="9">
    <location>
        <begin position="155"/>
        <end position="225"/>
    </location>
</feature>
<evidence type="ECO:0000259" key="9">
    <source>
        <dbReference type="PROSITE" id="PS50112"/>
    </source>
</evidence>
<dbReference type="PANTHER" id="PTHR43304">
    <property type="entry name" value="PHYTOCHROME-LIKE PROTEIN CPH1"/>
    <property type="match status" value="1"/>
</dbReference>
<dbReference type="InterPro" id="IPR000014">
    <property type="entry name" value="PAS"/>
</dbReference>
<feature type="transmembrane region" description="Helical" evidence="7">
    <location>
        <begin position="61"/>
        <end position="86"/>
    </location>
</feature>
<dbReference type="AlphaFoldDB" id="A0AA49JD24"/>
<dbReference type="EC" id="2.7.13.3" evidence="2"/>
<comment type="catalytic activity">
    <reaction evidence="1">
        <text>ATP + protein L-histidine = ADP + protein N-phospho-L-histidine.</text>
        <dbReference type="EC" id="2.7.13.3"/>
    </reaction>
</comment>
<dbReference type="InterPro" id="IPR001610">
    <property type="entry name" value="PAC"/>
</dbReference>
<evidence type="ECO:0000259" key="10">
    <source>
        <dbReference type="PROSITE" id="PS50113"/>
    </source>
</evidence>
<keyword evidence="11" id="KW-0547">Nucleotide-binding</keyword>
<dbReference type="FunFam" id="3.30.450.20:FF:000099">
    <property type="entry name" value="Sensory box sensor histidine kinase"/>
    <property type="match status" value="1"/>
</dbReference>
<dbReference type="SMART" id="SM00388">
    <property type="entry name" value="HisKA"/>
    <property type="match status" value="1"/>
</dbReference>
<dbReference type="SUPFAM" id="SSF55874">
    <property type="entry name" value="ATPase domain of HSP90 chaperone/DNA topoisomerase II/histidine kinase"/>
    <property type="match status" value="1"/>
</dbReference>
<dbReference type="InterPro" id="IPR000700">
    <property type="entry name" value="PAS-assoc_C"/>
</dbReference>
<dbReference type="Gene3D" id="1.10.287.130">
    <property type="match status" value="1"/>
</dbReference>
<dbReference type="PRINTS" id="PR00344">
    <property type="entry name" value="BCTRLSENSOR"/>
</dbReference>
<evidence type="ECO:0000256" key="5">
    <source>
        <dbReference type="ARBA" id="ARBA00022777"/>
    </source>
</evidence>
<organism evidence="11">
    <name type="scientific">Roseihalotalea indica</name>
    <dbReference type="NCBI Taxonomy" id="2867963"/>
    <lineage>
        <taxon>Bacteria</taxon>
        <taxon>Pseudomonadati</taxon>
        <taxon>Bacteroidota</taxon>
        <taxon>Cytophagia</taxon>
        <taxon>Cytophagales</taxon>
        <taxon>Catalimonadaceae</taxon>
        <taxon>Roseihalotalea</taxon>
    </lineage>
</organism>
<dbReference type="CDD" id="cd00082">
    <property type="entry name" value="HisKA"/>
    <property type="match status" value="1"/>
</dbReference>
<evidence type="ECO:0000259" key="8">
    <source>
        <dbReference type="PROSITE" id="PS50109"/>
    </source>
</evidence>
<keyword evidence="6" id="KW-0175">Coiled coil</keyword>
<dbReference type="Gene3D" id="3.30.450.20">
    <property type="entry name" value="PAS domain"/>
    <property type="match status" value="1"/>
</dbReference>
<proteinExistence type="predicted"/>
<keyword evidence="7" id="KW-0472">Membrane</keyword>
<dbReference type="InterPro" id="IPR013655">
    <property type="entry name" value="PAS_fold_3"/>
</dbReference>
<dbReference type="InterPro" id="IPR058544">
    <property type="entry name" value="ETR1_N"/>
</dbReference>
<dbReference type="InterPro" id="IPR003594">
    <property type="entry name" value="HATPase_dom"/>
</dbReference>
<name>A0AA49JD24_9BACT</name>
<dbReference type="SMART" id="SM00091">
    <property type="entry name" value="PAS"/>
    <property type="match status" value="1"/>
</dbReference>
<dbReference type="PROSITE" id="PS50112">
    <property type="entry name" value="PAS"/>
    <property type="match status" value="1"/>
</dbReference>
<feature type="coiled-coil region" evidence="6">
    <location>
        <begin position="124"/>
        <end position="151"/>
    </location>
</feature>
<dbReference type="InterPro" id="IPR036097">
    <property type="entry name" value="HisK_dim/P_sf"/>
</dbReference>
<evidence type="ECO:0000256" key="4">
    <source>
        <dbReference type="ARBA" id="ARBA00022679"/>
    </source>
</evidence>
<keyword evidence="3" id="KW-0597">Phosphoprotein</keyword>
<dbReference type="Pfam" id="PF08447">
    <property type="entry name" value="PAS_3"/>
    <property type="match status" value="1"/>
</dbReference>
<sequence length="508" mass="58819">MQEFFNYFTEASFMPHGHCYFWSPGILWPYAISDSIIALAYLVIPLSLVRIVRRRNDFTYMWMLGLFAVFILGCGTTHVFDVVNIWKPLYQYDVSVRIITALASIGTAITLVIITPKLILIPSAEQWKSMNEELRSLNETLEQKVEERTAELLQSAAQFEFLTDTIPQIVWTAKAKGAADYFNKNWYDYTGLDLEESRNDGWTSTIHPDDLEAFQLTWEESVNTGTSFQREFRLLNAADQTYRWHLARALCMKDNQGTVTKWFATATDIHDQRSQQEELTRINEELDNFVYTASHDLKAPISNLEGLLHLIYEKSTNSMSGKILELFKMMKSQVAKLREIIHDLSDVGRIQREAMENFEMIDVSKVFNEFQVTHREAIENTEAEIQTNFREPQLYFSLRLFRSAMHNLLDNAIKYRSYERKPVINITTSQENSYFVLTVKDNGIGIEAEYLPKIFGMFMRFNQDRDGTGIGLYMVKRIAEKYQGKVEVNSQFGVGTEVKVYLMPPTSS</sequence>
<evidence type="ECO:0000256" key="7">
    <source>
        <dbReference type="SAM" id="Phobius"/>
    </source>
</evidence>
<dbReference type="EMBL" id="CP120682">
    <property type="protein sequence ID" value="WKN35381.1"/>
    <property type="molecule type" value="Genomic_DNA"/>
</dbReference>
<keyword evidence="11" id="KW-0067">ATP-binding</keyword>
<dbReference type="Pfam" id="PF00512">
    <property type="entry name" value="HisKA"/>
    <property type="match status" value="1"/>
</dbReference>
<dbReference type="SUPFAM" id="SSF47384">
    <property type="entry name" value="Homodimeric domain of signal transducing histidine kinase"/>
    <property type="match status" value="1"/>
</dbReference>
<feature type="domain" description="Histidine kinase" evidence="8">
    <location>
        <begin position="292"/>
        <end position="506"/>
    </location>
</feature>
<gene>
    <name evidence="11" type="ORF">K4G66_23690</name>
</gene>
<keyword evidence="7" id="KW-0812">Transmembrane</keyword>
<dbReference type="Gene3D" id="3.30.565.10">
    <property type="entry name" value="Histidine kinase-like ATPase, C-terminal domain"/>
    <property type="match status" value="1"/>
</dbReference>
<feature type="transmembrane region" description="Helical" evidence="7">
    <location>
        <begin position="27"/>
        <end position="49"/>
    </location>
</feature>
<keyword evidence="7" id="KW-1133">Transmembrane helix</keyword>
<accession>A0AA49JD24</accession>
<dbReference type="GO" id="GO:0000155">
    <property type="term" value="F:phosphorelay sensor kinase activity"/>
    <property type="evidence" value="ECO:0007669"/>
    <property type="project" value="InterPro"/>
</dbReference>
<dbReference type="PANTHER" id="PTHR43304:SF1">
    <property type="entry name" value="PAC DOMAIN-CONTAINING PROTEIN"/>
    <property type="match status" value="1"/>
</dbReference>
<dbReference type="SUPFAM" id="SSF55785">
    <property type="entry name" value="PYP-like sensor domain (PAS domain)"/>
    <property type="match status" value="1"/>
</dbReference>
<dbReference type="SMART" id="SM00086">
    <property type="entry name" value="PAC"/>
    <property type="match status" value="1"/>
</dbReference>
<keyword evidence="4" id="KW-0808">Transferase</keyword>
<dbReference type="GO" id="GO:0005524">
    <property type="term" value="F:ATP binding"/>
    <property type="evidence" value="ECO:0007669"/>
    <property type="project" value="UniProtKB-KW"/>
</dbReference>
<dbReference type="InterPro" id="IPR003661">
    <property type="entry name" value="HisK_dim/P_dom"/>
</dbReference>
<reference evidence="11" key="1">
    <citation type="journal article" date="2023" name="Comput. Struct. Biotechnol. J.">
        <title>Discovery of a novel marine Bacteroidetes with a rich repertoire of carbohydrate-active enzymes.</title>
        <authorList>
            <person name="Chen B."/>
            <person name="Liu G."/>
            <person name="Chen Q."/>
            <person name="Wang H."/>
            <person name="Liu L."/>
            <person name="Tang K."/>
        </authorList>
    </citation>
    <scope>NUCLEOTIDE SEQUENCE</scope>
    <source>
        <strain evidence="11">TK19036</strain>
    </source>
</reference>
<dbReference type="InterPro" id="IPR052162">
    <property type="entry name" value="Sensor_kinase/Photoreceptor"/>
</dbReference>
<reference evidence="11" key="2">
    <citation type="journal article" date="2024" name="Antonie Van Leeuwenhoek">
        <title>Roseihalotalea indica gen. nov., sp. nov., a halophilic Bacteroidetes from mesopelagic Southwest Indian Ocean with higher carbohydrate metabolic potential.</title>
        <authorList>
            <person name="Chen B."/>
            <person name="Zhang M."/>
            <person name="Lin D."/>
            <person name="Ye J."/>
            <person name="Tang K."/>
        </authorList>
    </citation>
    <scope>NUCLEOTIDE SEQUENCE</scope>
    <source>
        <strain evidence="11">TK19036</strain>
    </source>
</reference>
<dbReference type="NCBIfam" id="TIGR00229">
    <property type="entry name" value="sensory_box"/>
    <property type="match status" value="1"/>
</dbReference>